<dbReference type="AlphaFoldDB" id="A0A558A067"/>
<evidence type="ECO:0000313" key="3">
    <source>
        <dbReference type="Proteomes" id="UP000318578"/>
    </source>
</evidence>
<feature type="transmembrane region" description="Helical" evidence="1">
    <location>
        <begin position="157"/>
        <end position="175"/>
    </location>
</feature>
<name>A0A558A067_9PSEU</name>
<feature type="transmembrane region" description="Helical" evidence="1">
    <location>
        <begin position="252"/>
        <end position="273"/>
    </location>
</feature>
<evidence type="ECO:0000256" key="1">
    <source>
        <dbReference type="SAM" id="Phobius"/>
    </source>
</evidence>
<keyword evidence="1" id="KW-1133">Transmembrane helix</keyword>
<keyword evidence="3" id="KW-1185">Reference proteome</keyword>
<gene>
    <name evidence="2" type="ORF">FNH06_30685</name>
</gene>
<accession>A0A558A067</accession>
<protein>
    <recommendedName>
        <fullName evidence="4">DMT family transporter</fullName>
    </recommendedName>
</protein>
<reference evidence="2 3" key="1">
    <citation type="submission" date="2019-07" db="EMBL/GenBank/DDBJ databases">
        <title>New species of Amycolatopsis and Streptomyces.</title>
        <authorList>
            <person name="Duangmal K."/>
            <person name="Teo W.F.A."/>
            <person name="Lipun K."/>
        </authorList>
    </citation>
    <scope>NUCLEOTIDE SEQUENCE [LARGE SCALE GENOMIC DNA]</scope>
    <source>
        <strain evidence="2 3">JCM 30562</strain>
    </source>
</reference>
<feature type="transmembrane region" description="Helical" evidence="1">
    <location>
        <begin position="99"/>
        <end position="121"/>
    </location>
</feature>
<dbReference type="OrthoDB" id="5187629at2"/>
<keyword evidence="1" id="KW-0472">Membrane</keyword>
<organism evidence="2 3">
    <name type="scientific">Amycolatopsis acidiphila</name>
    <dbReference type="NCBI Taxonomy" id="715473"/>
    <lineage>
        <taxon>Bacteria</taxon>
        <taxon>Bacillati</taxon>
        <taxon>Actinomycetota</taxon>
        <taxon>Actinomycetes</taxon>
        <taxon>Pseudonocardiales</taxon>
        <taxon>Pseudonocardiaceae</taxon>
        <taxon>Amycolatopsis</taxon>
    </lineage>
</organism>
<evidence type="ECO:0008006" key="4">
    <source>
        <dbReference type="Google" id="ProtNLM"/>
    </source>
</evidence>
<sequence length="289" mass="29315">MIGLAVACALCAAIASGLGARLQHGGVRAETRDGELHLRSLARLGRNPGWLLGFAVLGVGTVLQIVALTLAPVIVVAPLVVLALPVVAVLSGRRDRTSMLAIAAVSIAVGVFVALSSDAAASPRLPPSDVLDATQIVTVIVAVLGTIALFGRGLVRCVALSAAAGAAYGLVSVLVRDVASTVQTLGLAELPWLVACGAVAAFLLGAWFVQLAYASGPPDVVVGCQTMVNPLVATVLGMTVLGEAPAMHPLTLALLAVCGAAALAGISVLVRHYQVVSSLRRRSRYSRST</sequence>
<feature type="transmembrane region" description="Helical" evidence="1">
    <location>
        <begin position="220"/>
        <end position="240"/>
    </location>
</feature>
<comment type="caution">
    <text evidence="2">The sequence shown here is derived from an EMBL/GenBank/DDBJ whole genome shotgun (WGS) entry which is preliminary data.</text>
</comment>
<dbReference type="Proteomes" id="UP000318578">
    <property type="component" value="Unassembled WGS sequence"/>
</dbReference>
<dbReference type="EMBL" id="VJZA01000075">
    <property type="protein sequence ID" value="TVT17641.1"/>
    <property type="molecule type" value="Genomic_DNA"/>
</dbReference>
<feature type="transmembrane region" description="Helical" evidence="1">
    <location>
        <begin position="190"/>
        <end position="213"/>
    </location>
</feature>
<feature type="transmembrane region" description="Helical" evidence="1">
    <location>
        <begin position="54"/>
        <end position="87"/>
    </location>
</feature>
<keyword evidence="1" id="KW-0812">Transmembrane</keyword>
<proteinExistence type="predicted"/>
<evidence type="ECO:0000313" key="2">
    <source>
        <dbReference type="EMBL" id="TVT17641.1"/>
    </source>
</evidence>
<dbReference type="PANTHER" id="PTHR40761">
    <property type="entry name" value="CONSERVED INTEGRAL MEMBRANE ALANINE VALINE AND LEUCINE RICH PROTEIN-RELATED"/>
    <property type="match status" value="1"/>
</dbReference>
<feature type="transmembrane region" description="Helical" evidence="1">
    <location>
        <begin position="133"/>
        <end position="150"/>
    </location>
</feature>
<dbReference type="RefSeq" id="WP_144643429.1">
    <property type="nucleotide sequence ID" value="NZ_BNAX01000019.1"/>
</dbReference>
<dbReference type="PANTHER" id="PTHR40761:SF1">
    <property type="entry name" value="CONSERVED INTEGRAL MEMBRANE ALANINE VALINE AND LEUCINE RICH PROTEIN-RELATED"/>
    <property type="match status" value="1"/>
</dbReference>